<evidence type="ECO:0000313" key="2">
    <source>
        <dbReference type="Proteomes" id="UP001211065"/>
    </source>
</evidence>
<accession>A0AAD5U2G3</accession>
<evidence type="ECO:0000313" key="1">
    <source>
        <dbReference type="EMBL" id="KAJ3222336.1"/>
    </source>
</evidence>
<organism evidence="1 2">
    <name type="scientific">Clydaea vesicula</name>
    <dbReference type="NCBI Taxonomy" id="447962"/>
    <lineage>
        <taxon>Eukaryota</taxon>
        <taxon>Fungi</taxon>
        <taxon>Fungi incertae sedis</taxon>
        <taxon>Chytridiomycota</taxon>
        <taxon>Chytridiomycota incertae sedis</taxon>
        <taxon>Chytridiomycetes</taxon>
        <taxon>Lobulomycetales</taxon>
        <taxon>Lobulomycetaceae</taxon>
        <taxon>Clydaea</taxon>
    </lineage>
</organism>
<dbReference type="Proteomes" id="UP001211065">
    <property type="component" value="Unassembled WGS sequence"/>
</dbReference>
<protein>
    <submittedName>
        <fullName evidence="1">Uncharacterized protein</fullName>
    </submittedName>
</protein>
<keyword evidence="2" id="KW-1185">Reference proteome</keyword>
<name>A0AAD5U2G3_9FUNG</name>
<reference evidence="1" key="1">
    <citation type="submission" date="2020-05" db="EMBL/GenBank/DDBJ databases">
        <title>Phylogenomic resolution of chytrid fungi.</title>
        <authorList>
            <person name="Stajich J.E."/>
            <person name="Amses K."/>
            <person name="Simmons R."/>
            <person name="Seto K."/>
            <person name="Myers J."/>
            <person name="Bonds A."/>
            <person name="Quandt C.A."/>
            <person name="Barry K."/>
            <person name="Liu P."/>
            <person name="Grigoriev I."/>
            <person name="Longcore J.E."/>
            <person name="James T.Y."/>
        </authorList>
    </citation>
    <scope>NUCLEOTIDE SEQUENCE</scope>
    <source>
        <strain evidence="1">JEL0476</strain>
    </source>
</reference>
<sequence>MFNLFKKGKRITKPGAVTDSISSTQGKQGVSVTSFKNLKTFTTFYSNANWTTNSKSVGRWFKSDTNDFQNNTTFKESHSSFNNLGGFDLKENDNDAKSEPVLYEDIPKEFAVFKNRLPPTLILCLSDKDPYHLFNKLDNLFSKDTIKTGMSTFPLKGIIATKTPFENGLPFTLFKDDQVFSKGLVGIALNFEINKEDHTENSMCGFLQFNNLIEFDNEYEITSCRGNIITSLNGQNATSSLLRELHSKSGIVEKSIKTDNIYRTQEEEEDFKRLFIKVYHYNDPKKFNVLEINSGDPSKGFLSVKTVLDLKSGMRIKFAMLNNSHKQIHKHTLSKSFIEFRFTNIMNSIVQNFKKDISKRDLGRNDETIMVEESKLICWSDEGLIVDGKNNLDGKTRIIDIPGSTYRVKF</sequence>
<proteinExistence type="predicted"/>
<gene>
    <name evidence="1" type="ORF">HK099_002438</name>
</gene>
<dbReference type="AlphaFoldDB" id="A0AAD5U2G3"/>
<dbReference type="EMBL" id="JADGJW010000180">
    <property type="protein sequence ID" value="KAJ3222336.1"/>
    <property type="molecule type" value="Genomic_DNA"/>
</dbReference>
<comment type="caution">
    <text evidence="1">The sequence shown here is derived from an EMBL/GenBank/DDBJ whole genome shotgun (WGS) entry which is preliminary data.</text>
</comment>